<protein>
    <submittedName>
        <fullName evidence="4">PaaI family thioesterase</fullName>
    </submittedName>
</protein>
<gene>
    <name evidence="4" type="ORF">Dfulv_44790</name>
</gene>
<proteinExistence type="inferred from homology"/>
<reference evidence="4" key="2">
    <citation type="submission" date="2022-09" db="EMBL/GenBank/DDBJ databases">
        <title>Biosynthetic gene clusters of Dactylosporangioum fulvum.</title>
        <authorList>
            <person name="Caradec T."/>
        </authorList>
    </citation>
    <scope>NUCLEOTIDE SEQUENCE</scope>
    <source>
        <strain evidence="4">NRRL B-16292</strain>
    </source>
</reference>
<dbReference type="InterPro" id="IPR003736">
    <property type="entry name" value="PAAI_dom"/>
</dbReference>
<evidence type="ECO:0000256" key="2">
    <source>
        <dbReference type="ARBA" id="ARBA00022801"/>
    </source>
</evidence>
<dbReference type="RefSeq" id="WP_259859883.1">
    <property type="nucleotide sequence ID" value="NZ_BAAAST010000074.1"/>
</dbReference>
<evidence type="ECO:0000259" key="3">
    <source>
        <dbReference type="Pfam" id="PF03061"/>
    </source>
</evidence>
<dbReference type="InterPro" id="IPR029069">
    <property type="entry name" value="HotDog_dom_sf"/>
</dbReference>
<keyword evidence="5" id="KW-1185">Reference proteome</keyword>
<dbReference type="SUPFAM" id="SSF54637">
    <property type="entry name" value="Thioesterase/thiol ester dehydrase-isomerase"/>
    <property type="match status" value="1"/>
</dbReference>
<evidence type="ECO:0000313" key="5">
    <source>
        <dbReference type="Proteomes" id="UP001059617"/>
    </source>
</evidence>
<feature type="domain" description="Thioesterase" evidence="3">
    <location>
        <begin position="78"/>
        <end position="155"/>
    </location>
</feature>
<dbReference type="PANTHER" id="PTHR21660">
    <property type="entry name" value="THIOESTERASE SUPERFAMILY MEMBER-RELATED"/>
    <property type="match status" value="1"/>
</dbReference>
<organism evidence="4 5">
    <name type="scientific">Dactylosporangium fulvum</name>
    <dbReference type="NCBI Taxonomy" id="53359"/>
    <lineage>
        <taxon>Bacteria</taxon>
        <taxon>Bacillati</taxon>
        <taxon>Actinomycetota</taxon>
        <taxon>Actinomycetes</taxon>
        <taxon>Micromonosporales</taxon>
        <taxon>Micromonosporaceae</taxon>
        <taxon>Dactylosporangium</taxon>
    </lineage>
</organism>
<dbReference type="InterPro" id="IPR006683">
    <property type="entry name" value="Thioestr_dom"/>
</dbReference>
<dbReference type="EMBL" id="CP073720">
    <property type="protein sequence ID" value="UWP82112.1"/>
    <property type="molecule type" value="Genomic_DNA"/>
</dbReference>
<evidence type="ECO:0000256" key="1">
    <source>
        <dbReference type="ARBA" id="ARBA00008324"/>
    </source>
</evidence>
<dbReference type="InterPro" id="IPR039298">
    <property type="entry name" value="ACOT13"/>
</dbReference>
<accession>A0ABY5VWK5</accession>
<keyword evidence="2" id="KW-0378">Hydrolase</keyword>
<dbReference type="PANTHER" id="PTHR21660:SF1">
    <property type="entry name" value="ACYL-COENZYME A THIOESTERASE 13"/>
    <property type="match status" value="1"/>
</dbReference>
<reference evidence="4" key="1">
    <citation type="submission" date="2021-04" db="EMBL/GenBank/DDBJ databases">
        <authorList>
            <person name="Hartkoorn R.C."/>
            <person name="Beaudoing E."/>
            <person name="Hot D."/>
        </authorList>
    </citation>
    <scope>NUCLEOTIDE SEQUENCE</scope>
    <source>
        <strain evidence="4">NRRL B-16292</strain>
    </source>
</reference>
<dbReference type="NCBIfam" id="TIGR00369">
    <property type="entry name" value="unchar_dom_1"/>
    <property type="match status" value="1"/>
</dbReference>
<sequence>MTQTQDGLRSRTFSWSDPMLNAAQLGKRSGLELLQAMSRGELPAPPVSHLLGTGRLEAEHGRVVVTLEPQEYHYNPLGSIHGGVLATLLDTATGCAVHSTLPAGVGYTTLDLTTKFLRPAAVASGLLTCEGTVISKGRRTALAQAQITDARGGLVAHATSTCMLFDLG</sequence>
<dbReference type="CDD" id="cd03443">
    <property type="entry name" value="PaaI_thioesterase"/>
    <property type="match status" value="1"/>
</dbReference>
<name>A0ABY5VWK5_9ACTN</name>
<comment type="similarity">
    <text evidence="1">Belongs to the thioesterase PaaI family.</text>
</comment>
<dbReference type="Gene3D" id="3.10.129.10">
    <property type="entry name" value="Hotdog Thioesterase"/>
    <property type="match status" value="1"/>
</dbReference>
<dbReference type="Pfam" id="PF03061">
    <property type="entry name" value="4HBT"/>
    <property type="match status" value="1"/>
</dbReference>
<evidence type="ECO:0000313" key="4">
    <source>
        <dbReference type="EMBL" id="UWP82112.1"/>
    </source>
</evidence>
<dbReference type="Proteomes" id="UP001059617">
    <property type="component" value="Chromosome"/>
</dbReference>